<dbReference type="Pfam" id="PF02659">
    <property type="entry name" value="Mntp"/>
    <property type="match status" value="1"/>
</dbReference>
<protein>
    <recommendedName>
        <fullName evidence="8">Putative manganese efflux pump MntP</fullName>
    </recommendedName>
</protein>
<feature type="transmembrane region" description="Helical" evidence="8">
    <location>
        <begin position="126"/>
        <end position="147"/>
    </location>
</feature>
<dbReference type="InterPro" id="IPR022929">
    <property type="entry name" value="Put_MntP"/>
</dbReference>
<gene>
    <name evidence="9" type="primary">yebN</name>
    <name evidence="8" type="synonym">mntP</name>
    <name evidence="9" type="ORF">ERS672216_00242</name>
</gene>
<keyword evidence="7 8" id="KW-0464">Manganese</keyword>
<dbReference type="Proteomes" id="UP000069632">
    <property type="component" value="Unassembled WGS sequence"/>
</dbReference>
<evidence type="ECO:0000256" key="6">
    <source>
        <dbReference type="ARBA" id="ARBA00023136"/>
    </source>
</evidence>
<feature type="transmembrane region" description="Helical" evidence="8">
    <location>
        <begin position="159"/>
        <end position="181"/>
    </location>
</feature>
<evidence type="ECO:0000256" key="8">
    <source>
        <dbReference type="HAMAP-Rule" id="MF_01521"/>
    </source>
</evidence>
<comment type="function">
    <text evidence="8">Probably functions as a manganese efflux pump.</text>
</comment>
<dbReference type="HAMAP" id="MF_01521">
    <property type="entry name" value="MntP_pump"/>
    <property type="match status" value="1"/>
</dbReference>
<organism evidence="9 10">
    <name type="scientific">Campylobacter geochelonis</name>
    <dbReference type="NCBI Taxonomy" id="1780362"/>
    <lineage>
        <taxon>Bacteria</taxon>
        <taxon>Pseudomonadati</taxon>
        <taxon>Campylobacterota</taxon>
        <taxon>Epsilonproteobacteria</taxon>
        <taxon>Campylobacterales</taxon>
        <taxon>Campylobacteraceae</taxon>
        <taxon>Campylobacter</taxon>
    </lineage>
</organism>
<sequence>MEIFLIAFALSMDSVALSMANGAKCLNFKIYQILKISFFYAFFQAIMPLIGYFLGSSFTEFISEIDHFIAFFILVFLGFKMIKDSRNLDSECGLNLTNKELVIGAIATSIDAMAVGVTFAFEEINIVSAALVIGATCFVLCVMACFIGKKLGEALESKALVLGGVILILIGFKILITHLGLLG</sequence>
<evidence type="ECO:0000256" key="7">
    <source>
        <dbReference type="ARBA" id="ARBA00023211"/>
    </source>
</evidence>
<keyword evidence="2 8" id="KW-1003">Cell membrane</keyword>
<dbReference type="RefSeq" id="WP_075493962.1">
    <property type="nucleotide sequence ID" value="NZ_CP053844.1"/>
</dbReference>
<dbReference type="GO" id="GO:0005886">
    <property type="term" value="C:plasma membrane"/>
    <property type="evidence" value="ECO:0007669"/>
    <property type="project" value="UniProtKB-SubCell"/>
</dbReference>
<keyword evidence="5 8" id="KW-0406">Ion transport</keyword>
<dbReference type="GO" id="GO:0005384">
    <property type="term" value="F:manganese ion transmembrane transporter activity"/>
    <property type="evidence" value="ECO:0007669"/>
    <property type="project" value="UniProtKB-UniRule"/>
</dbReference>
<dbReference type="PANTHER" id="PTHR35529:SF1">
    <property type="entry name" value="MANGANESE EFFLUX PUMP MNTP-RELATED"/>
    <property type="match status" value="1"/>
</dbReference>
<comment type="similarity">
    <text evidence="8">Belongs to the MntP (TC 9.B.29) family.</text>
</comment>
<dbReference type="PANTHER" id="PTHR35529">
    <property type="entry name" value="MANGANESE EFFLUX PUMP MNTP-RELATED"/>
    <property type="match status" value="1"/>
</dbReference>
<dbReference type="OrthoDB" id="9811590at2"/>
<keyword evidence="3 8" id="KW-0812">Transmembrane</keyword>
<keyword evidence="1 8" id="KW-0813">Transport</keyword>
<dbReference type="InterPro" id="IPR003810">
    <property type="entry name" value="Mntp/YtaF"/>
</dbReference>
<keyword evidence="4 8" id="KW-1133">Transmembrane helix</keyword>
<evidence type="ECO:0000313" key="10">
    <source>
        <dbReference type="Proteomes" id="UP000069632"/>
    </source>
</evidence>
<keyword evidence="10" id="KW-1185">Reference proteome</keyword>
<dbReference type="EMBL" id="FIZP01000001">
    <property type="protein sequence ID" value="CZE46192.1"/>
    <property type="molecule type" value="Genomic_DNA"/>
</dbReference>
<evidence type="ECO:0000256" key="5">
    <source>
        <dbReference type="ARBA" id="ARBA00023065"/>
    </source>
</evidence>
<feature type="transmembrane region" description="Helical" evidence="8">
    <location>
        <begin position="100"/>
        <end position="120"/>
    </location>
</feature>
<accession>A0A128EPQ1</accession>
<dbReference type="AlphaFoldDB" id="A0A128EPQ1"/>
<name>A0A128EPQ1_9BACT</name>
<evidence type="ECO:0000256" key="1">
    <source>
        <dbReference type="ARBA" id="ARBA00022448"/>
    </source>
</evidence>
<reference evidence="9 10" key="1">
    <citation type="submission" date="2016-02" db="EMBL/GenBank/DDBJ databases">
        <authorList>
            <consortium name="Pathogen Informatics"/>
        </authorList>
    </citation>
    <scope>NUCLEOTIDE SEQUENCE [LARGE SCALE GENOMIC DNA]</scope>
    <source>
        <strain evidence="9 10">RC20</strain>
    </source>
</reference>
<proteinExistence type="inferred from homology"/>
<comment type="subcellular location">
    <subcellularLocation>
        <location evidence="8">Cell membrane</location>
        <topology evidence="8">Multi-pass membrane protein</topology>
    </subcellularLocation>
</comment>
<evidence type="ECO:0000256" key="3">
    <source>
        <dbReference type="ARBA" id="ARBA00022692"/>
    </source>
</evidence>
<feature type="transmembrane region" description="Helical" evidence="8">
    <location>
        <begin position="6"/>
        <end position="26"/>
    </location>
</feature>
<evidence type="ECO:0000313" key="9">
    <source>
        <dbReference type="EMBL" id="CZE46192.1"/>
    </source>
</evidence>
<evidence type="ECO:0000256" key="4">
    <source>
        <dbReference type="ARBA" id="ARBA00022989"/>
    </source>
</evidence>
<feature type="transmembrane region" description="Helical" evidence="8">
    <location>
        <begin position="38"/>
        <end position="55"/>
    </location>
</feature>
<feature type="transmembrane region" description="Helical" evidence="8">
    <location>
        <begin position="61"/>
        <end position="79"/>
    </location>
</feature>
<evidence type="ECO:0000256" key="2">
    <source>
        <dbReference type="ARBA" id="ARBA00022475"/>
    </source>
</evidence>
<keyword evidence="6 8" id="KW-0472">Membrane</keyword>